<comment type="caution">
    <text evidence="2">The sequence shown here is derived from an EMBL/GenBank/DDBJ whole genome shotgun (WGS) entry which is preliminary data.</text>
</comment>
<name>A0A4Z0M7B3_9GAMM</name>
<sequence length="239" mass="26601">MTIIWRNTMHKLAIALRSSALAAVVLLAACAETGPKTEAYGVSFDGLEQVTGTGFADVYKKPGVQLGEYDTFALAPCEVAFRKNWLRDQNSSRLDLTSRVTQKDVDRIKGQLSEMCTGTFREELEKAPPYKLVDEFPEGEQVLVLAPAIINLDINAPDVMSAGRSRSYTTQSGEMTLYLELKDGATGDTLARIVDRRKDFDDMRLQWTNSVSNRADAQLILNRWAKYLRDGLDEVQAGK</sequence>
<keyword evidence="1" id="KW-0732">Signal</keyword>
<accession>A0A4Z0M7B3</accession>
<keyword evidence="3" id="KW-1185">Reference proteome</keyword>
<dbReference type="OrthoDB" id="7513489at2"/>
<protein>
    <submittedName>
        <fullName evidence="2">DUF3313 family protein</fullName>
    </submittedName>
</protein>
<dbReference type="PROSITE" id="PS51257">
    <property type="entry name" value="PROKAR_LIPOPROTEIN"/>
    <property type="match status" value="1"/>
</dbReference>
<reference evidence="2 3" key="1">
    <citation type="submission" date="2019-04" db="EMBL/GenBank/DDBJ databases">
        <title>Taxonomy of novel Haliea sp. from mangrove soil of West Coast of India.</title>
        <authorList>
            <person name="Verma A."/>
            <person name="Kumar P."/>
            <person name="Krishnamurthi S."/>
        </authorList>
    </citation>
    <scope>NUCLEOTIDE SEQUENCE [LARGE SCALE GENOMIC DNA]</scope>
    <source>
        <strain evidence="2 3">SAOS-164</strain>
    </source>
</reference>
<dbReference type="EMBL" id="SRLE01000004">
    <property type="protein sequence ID" value="TGD75310.1"/>
    <property type="molecule type" value="Genomic_DNA"/>
</dbReference>
<dbReference type="InterPro" id="IPR021747">
    <property type="entry name" value="DUF3313"/>
</dbReference>
<organism evidence="2 3">
    <name type="scientific">Mangrovimicrobium sediminis</name>
    <dbReference type="NCBI Taxonomy" id="2562682"/>
    <lineage>
        <taxon>Bacteria</taxon>
        <taxon>Pseudomonadati</taxon>
        <taxon>Pseudomonadota</taxon>
        <taxon>Gammaproteobacteria</taxon>
        <taxon>Cellvibrionales</taxon>
        <taxon>Halieaceae</taxon>
        <taxon>Mangrovimicrobium</taxon>
    </lineage>
</organism>
<evidence type="ECO:0000313" key="2">
    <source>
        <dbReference type="EMBL" id="TGD75310.1"/>
    </source>
</evidence>
<feature type="chain" id="PRO_5021419749" evidence="1">
    <location>
        <begin position="23"/>
        <end position="239"/>
    </location>
</feature>
<proteinExistence type="predicted"/>
<evidence type="ECO:0000313" key="3">
    <source>
        <dbReference type="Proteomes" id="UP000298050"/>
    </source>
</evidence>
<dbReference type="Pfam" id="PF11769">
    <property type="entry name" value="DUF3313"/>
    <property type="match status" value="1"/>
</dbReference>
<dbReference type="AlphaFoldDB" id="A0A4Z0M7B3"/>
<dbReference type="Proteomes" id="UP000298050">
    <property type="component" value="Unassembled WGS sequence"/>
</dbReference>
<evidence type="ECO:0000256" key="1">
    <source>
        <dbReference type="SAM" id="SignalP"/>
    </source>
</evidence>
<gene>
    <name evidence="2" type="ORF">E4634_04780</name>
</gene>
<feature type="signal peptide" evidence="1">
    <location>
        <begin position="1"/>
        <end position="22"/>
    </location>
</feature>